<dbReference type="EMBL" id="JBHFAB010000002">
    <property type="protein sequence ID" value="MFC1415564.1"/>
    <property type="molecule type" value="Genomic_DNA"/>
</dbReference>
<name>A0ABV6VP99_9ACTN</name>
<gene>
    <name evidence="2" type="ORF">ACEZDE_02745</name>
</gene>
<evidence type="ECO:0008006" key="4">
    <source>
        <dbReference type="Google" id="ProtNLM"/>
    </source>
</evidence>
<evidence type="ECO:0000256" key="1">
    <source>
        <dbReference type="SAM" id="MobiDB-lite"/>
    </source>
</evidence>
<organism evidence="2 3">
    <name type="scientific">Streptacidiphilus cavernicola</name>
    <dbReference type="NCBI Taxonomy" id="3342716"/>
    <lineage>
        <taxon>Bacteria</taxon>
        <taxon>Bacillati</taxon>
        <taxon>Actinomycetota</taxon>
        <taxon>Actinomycetes</taxon>
        <taxon>Kitasatosporales</taxon>
        <taxon>Streptomycetaceae</taxon>
        <taxon>Streptacidiphilus</taxon>
    </lineage>
</organism>
<dbReference type="Proteomes" id="UP001592531">
    <property type="component" value="Unassembled WGS sequence"/>
</dbReference>
<keyword evidence="3" id="KW-1185">Reference proteome</keyword>
<comment type="caution">
    <text evidence="2">The sequence shown here is derived from an EMBL/GenBank/DDBJ whole genome shotgun (WGS) entry which is preliminary data.</text>
</comment>
<evidence type="ECO:0000313" key="2">
    <source>
        <dbReference type="EMBL" id="MFC1415564.1"/>
    </source>
</evidence>
<evidence type="ECO:0000313" key="3">
    <source>
        <dbReference type="Proteomes" id="UP001592531"/>
    </source>
</evidence>
<accession>A0ABV6VP99</accession>
<dbReference type="RefSeq" id="WP_380531512.1">
    <property type="nucleotide sequence ID" value="NZ_JBHFAB010000002.1"/>
</dbReference>
<reference evidence="2 3" key="1">
    <citation type="submission" date="2024-09" db="EMBL/GenBank/DDBJ databases">
        <authorList>
            <person name="Lee S.D."/>
        </authorList>
    </citation>
    <scope>NUCLEOTIDE SEQUENCE [LARGE SCALE GENOMIC DNA]</scope>
    <source>
        <strain evidence="2 3">N8-3</strain>
    </source>
</reference>
<sequence>MPTGTRSTDRRDRIEQELVVLTPQVTAEEREAVVRALRLRLGRRPERPGPRRVRLPAGTTAFRPPRAWTSAADRHPW</sequence>
<proteinExistence type="predicted"/>
<feature type="region of interest" description="Disordered" evidence="1">
    <location>
        <begin position="44"/>
        <end position="77"/>
    </location>
</feature>
<protein>
    <recommendedName>
        <fullName evidence="4">Acyl-CoA carboxylase subunit epsilon</fullName>
    </recommendedName>
</protein>